<reference evidence="5 6" key="1">
    <citation type="submission" date="2024-11" db="EMBL/GenBank/DDBJ databases">
        <title>Adaptive evolution of stress response genes in parasites aligns with host niche diversity.</title>
        <authorList>
            <person name="Hahn C."/>
            <person name="Resl P."/>
        </authorList>
    </citation>
    <scope>NUCLEOTIDE SEQUENCE [LARGE SCALE GENOMIC DNA]</scope>
    <source>
        <strain evidence="5">EGGRZ-B1_66</strain>
        <tissue evidence="5">Body</tissue>
    </source>
</reference>
<accession>A0ABD2Q4C5</accession>
<evidence type="ECO:0000256" key="1">
    <source>
        <dbReference type="ARBA" id="ARBA00008045"/>
    </source>
</evidence>
<dbReference type="AlphaFoldDB" id="A0ABD2Q4C5"/>
<dbReference type="EMBL" id="JBJKFK010001111">
    <property type="protein sequence ID" value="KAL3314062.1"/>
    <property type="molecule type" value="Genomic_DNA"/>
</dbReference>
<dbReference type="InterPro" id="IPR002777">
    <property type="entry name" value="PFD_beta-like"/>
</dbReference>
<organism evidence="5 6">
    <name type="scientific">Cichlidogyrus casuarinus</name>
    <dbReference type="NCBI Taxonomy" id="1844966"/>
    <lineage>
        <taxon>Eukaryota</taxon>
        <taxon>Metazoa</taxon>
        <taxon>Spiralia</taxon>
        <taxon>Lophotrochozoa</taxon>
        <taxon>Platyhelminthes</taxon>
        <taxon>Monogenea</taxon>
        <taxon>Monopisthocotylea</taxon>
        <taxon>Dactylogyridea</taxon>
        <taxon>Ancyrocephalidae</taxon>
        <taxon>Cichlidogyrus</taxon>
    </lineage>
</organism>
<evidence type="ECO:0000256" key="3">
    <source>
        <dbReference type="ARBA" id="ARBA00023186"/>
    </source>
</evidence>
<protein>
    <submittedName>
        <fullName evidence="5">Prefoldin subunit 1</fullName>
    </submittedName>
</protein>
<evidence type="ECO:0000313" key="6">
    <source>
        <dbReference type="Proteomes" id="UP001626550"/>
    </source>
</evidence>
<dbReference type="Proteomes" id="UP001626550">
    <property type="component" value="Unassembled WGS sequence"/>
</dbReference>
<gene>
    <name evidence="5" type="primary">PFDN1</name>
    <name evidence="5" type="ORF">Ciccas_007332</name>
</gene>
<dbReference type="PANTHER" id="PTHR20903:SF0">
    <property type="entry name" value="PREFOLDIN SUBUNIT 1"/>
    <property type="match status" value="1"/>
</dbReference>
<feature type="coiled-coil region" evidence="4">
    <location>
        <begin position="76"/>
        <end position="117"/>
    </location>
</feature>
<comment type="similarity">
    <text evidence="1">Belongs to the prefoldin subunit beta family.</text>
</comment>
<dbReference type="Gene3D" id="1.10.287.370">
    <property type="match status" value="1"/>
</dbReference>
<keyword evidence="3" id="KW-0143">Chaperone</keyword>
<comment type="subunit">
    <text evidence="2">Heterohexamer of two PFD-alpha type and four PFD-beta type subunits.</text>
</comment>
<evidence type="ECO:0000256" key="2">
    <source>
        <dbReference type="ARBA" id="ARBA00011695"/>
    </source>
</evidence>
<evidence type="ECO:0000313" key="5">
    <source>
        <dbReference type="EMBL" id="KAL3314062.1"/>
    </source>
</evidence>
<comment type="caution">
    <text evidence="5">The sequence shown here is derived from an EMBL/GenBank/DDBJ whole genome shotgun (WGS) entry which is preliminary data.</text>
</comment>
<dbReference type="PANTHER" id="PTHR20903">
    <property type="entry name" value="PREFOLDIN SUBUNIT 1-RELATED"/>
    <property type="match status" value="1"/>
</dbReference>
<proteinExistence type="inferred from homology"/>
<keyword evidence="4" id="KW-0175">Coiled coil</keyword>
<name>A0ABD2Q4C5_9PLAT</name>
<dbReference type="Pfam" id="PF01920">
    <property type="entry name" value="Prefoldin_2"/>
    <property type="match status" value="1"/>
</dbReference>
<sequence length="125" mass="14289">MSGKDAEISEAINEHRSRQFNSQKEIRRAGEIIFIAEKDRARNKVVLAEVNNTADTVNMYRTLGRMFVLTPKKELIPFLEKKAEEIEETIKEGKATIETMEKHIKTSENRLRELIASKQSQAAAT</sequence>
<dbReference type="InterPro" id="IPR009053">
    <property type="entry name" value="Prefoldin"/>
</dbReference>
<evidence type="ECO:0000256" key="4">
    <source>
        <dbReference type="SAM" id="Coils"/>
    </source>
</evidence>
<keyword evidence="6" id="KW-1185">Reference proteome</keyword>
<dbReference type="SUPFAM" id="SSF46579">
    <property type="entry name" value="Prefoldin"/>
    <property type="match status" value="1"/>
</dbReference>